<dbReference type="RefSeq" id="WP_311704815.1">
    <property type="nucleotide sequence ID" value="NZ_JAVREL010000006.1"/>
</dbReference>
<reference evidence="2" key="1">
    <citation type="submission" date="2023-07" db="EMBL/GenBank/DDBJ databases">
        <title>30 novel species of actinomycetes from the DSMZ collection.</title>
        <authorList>
            <person name="Nouioui I."/>
        </authorList>
    </citation>
    <scope>NUCLEOTIDE SEQUENCE [LARGE SCALE GENOMIC DNA]</scope>
    <source>
        <strain evidence="2">DSM 44938</strain>
    </source>
</reference>
<sequence>MPTRSRSALRGTAGGVVLLTALTTLTGLLTALAQAHSPADQGLPADCTGTAPLAISMSRRVPMT</sequence>
<gene>
    <name evidence="1" type="ORF">RM590_13820</name>
</gene>
<evidence type="ECO:0000313" key="1">
    <source>
        <dbReference type="EMBL" id="MDT0343680.1"/>
    </source>
</evidence>
<evidence type="ECO:0000313" key="2">
    <source>
        <dbReference type="Proteomes" id="UP001183246"/>
    </source>
</evidence>
<keyword evidence="2" id="KW-1185">Reference proteome</keyword>
<dbReference type="Proteomes" id="UP001183246">
    <property type="component" value="Unassembled WGS sequence"/>
</dbReference>
<comment type="caution">
    <text evidence="1">The sequence shown here is derived from an EMBL/GenBank/DDBJ whole genome shotgun (WGS) entry which is preliminary data.</text>
</comment>
<protein>
    <submittedName>
        <fullName evidence="1">Uncharacterized protein</fullName>
    </submittedName>
</protein>
<proteinExistence type="predicted"/>
<organism evidence="1 2">
    <name type="scientific">Streptomyces litchfieldiae</name>
    <dbReference type="NCBI Taxonomy" id="3075543"/>
    <lineage>
        <taxon>Bacteria</taxon>
        <taxon>Bacillati</taxon>
        <taxon>Actinomycetota</taxon>
        <taxon>Actinomycetes</taxon>
        <taxon>Kitasatosporales</taxon>
        <taxon>Streptomycetaceae</taxon>
        <taxon>Streptomyces</taxon>
    </lineage>
</organism>
<dbReference type="EMBL" id="JAVREL010000006">
    <property type="protein sequence ID" value="MDT0343680.1"/>
    <property type="molecule type" value="Genomic_DNA"/>
</dbReference>
<accession>A0ABU2MQ91</accession>
<name>A0ABU2MQ91_9ACTN</name>